<dbReference type="RefSeq" id="WP_050671387.1">
    <property type="nucleotide sequence ID" value="NZ_LAIR01000002.1"/>
</dbReference>
<dbReference type="AlphaFoldDB" id="A0A0L6CM93"/>
<reference evidence="2" key="1">
    <citation type="submission" date="2015-03" db="EMBL/GenBank/DDBJ databases">
        <title>Luteipulveratus halotolerans sp. nov., a novel actinobacterium (Dermacoccaceae) from Sarawak, Malaysia.</title>
        <authorList>
            <person name="Juboi H."/>
            <person name="Basik A."/>
            <person name="Shamsul S.S."/>
            <person name="Arnold P."/>
            <person name="Schmitt E.K."/>
            <person name="Sanglier J.-J."/>
            <person name="Yeo T."/>
        </authorList>
    </citation>
    <scope>NUCLEOTIDE SEQUENCE [LARGE SCALE GENOMIC DNA]</scope>
    <source>
        <strain evidence="2">C296001</strain>
    </source>
</reference>
<organism evidence="1 2">
    <name type="scientific">Luteipulveratus halotolerans</name>
    <dbReference type="NCBI Taxonomy" id="1631356"/>
    <lineage>
        <taxon>Bacteria</taxon>
        <taxon>Bacillati</taxon>
        <taxon>Actinomycetota</taxon>
        <taxon>Actinomycetes</taxon>
        <taxon>Micrococcales</taxon>
        <taxon>Dermacoccaceae</taxon>
        <taxon>Luteipulveratus</taxon>
    </lineage>
</organism>
<dbReference type="Proteomes" id="UP000037397">
    <property type="component" value="Unassembled WGS sequence"/>
</dbReference>
<keyword evidence="2" id="KW-1185">Reference proteome</keyword>
<gene>
    <name evidence="1" type="ORF">VV01_19755</name>
</gene>
<proteinExistence type="predicted"/>
<evidence type="ECO:0008006" key="3">
    <source>
        <dbReference type="Google" id="ProtNLM"/>
    </source>
</evidence>
<name>A0A0L6CM93_9MICO</name>
<evidence type="ECO:0000313" key="1">
    <source>
        <dbReference type="EMBL" id="KNX38862.1"/>
    </source>
</evidence>
<dbReference type="EMBL" id="LAIR01000002">
    <property type="protein sequence ID" value="KNX38862.1"/>
    <property type="molecule type" value="Genomic_DNA"/>
</dbReference>
<evidence type="ECO:0000313" key="2">
    <source>
        <dbReference type="Proteomes" id="UP000037397"/>
    </source>
</evidence>
<dbReference type="InterPro" id="IPR025358">
    <property type="entry name" value="DUF4262"/>
</dbReference>
<dbReference type="Pfam" id="PF14081">
    <property type="entry name" value="DUF4262"/>
    <property type="match status" value="1"/>
</dbReference>
<accession>A0A0L6CM93</accession>
<comment type="caution">
    <text evidence="1">The sequence shown here is derived from an EMBL/GenBank/DDBJ whole genome shotgun (WGS) entry which is preliminary data.</text>
</comment>
<protein>
    <recommendedName>
        <fullName evidence="3">DUF4262 domain-containing protein</fullName>
    </recommendedName>
</protein>
<sequence length="170" mass="18522">MNGPQVQAWLDQQDALVRDCVREFGCFLQFVISGPAEASTGLCYTTGLFGIRHPELIVFGLDQPSSAGLLNHCFDRVREGNDLMPGEILTSPDGSTRVRVEEFPDPGGVLYTANRFYGRPDEFSVPAYQLTWDVDGAFPDDEGYPYPPHVQPLPGTFVLDEGGECGCGSG</sequence>
<dbReference type="STRING" id="1631356.VV01_19755"/>